<gene>
    <name evidence="1" type="ORF">EWM64_g10026</name>
</gene>
<sequence length="326" mass="37383">MATSSAGTPMQIPEGLALSQTDDCDLSEGRRWTNICIEDGISSETCFMTSLWGRREDRSYMNKIYCETEVLVPSLESSDWTDALEDKYEYDHYVGPFLSKQTWFRLQSPRADKPRGSDPYLIREEYKKLIKDIQKHWTAWRTGVQEGRGTVLLGWPGIGKSIFLKIFLAHLLLDSKPVIMSDPEGQTFSAFDGGPDGKGRVRIVRTNFLVPFVEENRHFARCIVLYDSTSSLPTRPPYEMTTDNHGSDLRFWIVQATSPKESQWKAWKVRASAQIWCMMPWDWREIWIVSCGLMGMDTELAKKAYAQLGPGIRQPCGKYLHGFRNP</sequence>
<proteinExistence type="predicted"/>
<name>A0A4Y9ZIX0_9AGAM</name>
<dbReference type="SUPFAM" id="SSF52540">
    <property type="entry name" value="P-loop containing nucleoside triphosphate hydrolases"/>
    <property type="match status" value="1"/>
</dbReference>
<dbReference type="InterPro" id="IPR027417">
    <property type="entry name" value="P-loop_NTPase"/>
</dbReference>
<dbReference type="EMBL" id="SFCI01002381">
    <property type="protein sequence ID" value="TFY73987.1"/>
    <property type="molecule type" value="Genomic_DNA"/>
</dbReference>
<dbReference type="AlphaFoldDB" id="A0A4Y9ZIX0"/>
<organism evidence="1 2">
    <name type="scientific">Hericium alpestre</name>
    <dbReference type="NCBI Taxonomy" id="135208"/>
    <lineage>
        <taxon>Eukaryota</taxon>
        <taxon>Fungi</taxon>
        <taxon>Dikarya</taxon>
        <taxon>Basidiomycota</taxon>
        <taxon>Agaricomycotina</taxon>
        <taxon>Agaricomycetes</taxon>
        <taxon>Russulales</taxon>
        <taxon>Hericiaceae</taxon>
        <taxon>Hericium</taxon>
    </lineage>
</organism>
<comment type="caution">
    <text evidence="1">The sequence shown here is derived from an EMBL/GenBank/DDBJ whole genome shotgun (WGS) entry which is preliminary data.</text>
</comment>
<accession>A0A4Y9ZIX0</accession>
<keyword evidence="2" id="KW-1185">Reference proteome</keyword>
<dbReference type="OrthoDB" id="2340858at2759"/>
<reference evidence="1 2" key="1">
    <citation type="submission" date="2019-02" db="EMBL/GenBank/DDBJ databases">
        <title>Genome sequencing of the rare red list fungi Hericium alpestre (H. flagellum).</title>
        <authorList>
            <person name="Buettner E."/>
            <person name="Kellner H."/>
        </authorList>
    </citation>
    <scope>NUCLEOTIDE SEQUENCE [LARGE SCALE GENOMIC DNA]</scope>
    <source>
        <strain evidence="1 2">DSM 108284</strain>
    </source>
</reference>
<evidence type="ECO:0000313" key="1">
    <source>
        <dbReference type="EMBL" id="TFY73987.1"/>
    </source>
</evidence>
<protein>
    <submittedName>
        <fullName evidence="1">Uncharacterized protein</fullName>
    </submittedName>
</protein>
<evidence type="ECO:0000313" key="2">
    <source>
        <dbReference type="Proteomes" id="UP000298061"/>
    </source>
</evidence>
<dbReference type="Proteomes" id="UP000298061">
    <property type="component" value="Unassembled WGS sequence"/>
</dbReference>